<accession>A0A542XXA7</accession>
<name>A0A542XXA7_9MICO</name>
<comment type="caution">
    <text evidence="1">The sequence shown here is derived from an EMBL/GenBank/DDBJ whole genome shotgun (WGS) entry which is preliminary data.</text>
</comment>
<dbReference type="AlphaFoldDB" id="A0A542XXA7"/>
<reference evidence="1 2" key="1">
    <citation type="submission" date="2019-06" db="EMBL/GenBank/DDBJ databases">
        <title>Sequencing the genomes of 1000 actinobacteria strains.</title>
        <authorList>
            <person name="Klenk H.-P."/>
        </authorList>
    </citation>
    <scope>NUCLEOTIDE SEQUENCE [LARGE SCALE GENOMIC DNA]</scope>
    <source>
        <strain evidence="1 2">DSM 8803</strain>
    </source>
</reference>
<proteinExistence type="predicted"/>
<dbReference type="EMBL" id="VFON01000002">
    <property type="protein sequence ID" value="TQL40471.1"/>
    <property type="molecule type" value="Genomic_DNA"/>
</dbReference>
<keyword evidence="2" id="KW-1185">Reference proteome</keyword>
<dbReference type="Proteomes" id="UP000319094">
    <property type="component" value="Unassembled WGS sequence"/>
</dbReference>
<organism evidence="1 2">
    <name type="scientific">Leucobacter komagatae</name>
    <dbReference type="NCBI Taxonomy" id="55969"/>
    <lineage>
        <taxon>Bacteria</taxon>
        <taxon>Bacillati</taxon>
        <taxon>Actinomycetota</taxon>
        <taxon>Actinomycetes</taxon>
        <taxon>Micrococcales</taxon>
        <taxon>Microbacteriaceae</taxon>
        <taxon>Leucobacter</taxon>
    </lineage>
</organism>
<evidence type="ECO:0000313" key="1">
    <source>
        <dbReference type="EMBL" id="TQL40471.1"/>
    </source>
</evidence>
<evidence type="ECO:0000313" key="2">
    <source>
        <dbReference type="Proteomes" id="UP000319094"/>
    </source>
</evidence>
<protein>
    <submittedName>
        <fullName evidence="1">Uncharacterized protein</fullName>
    </submittedName>
</protein>
<sequence length="130" mass="14436">MPNSATHSLGGDEVFVREAEFPWELRLAPGWTADVSGAREGRNCASTTLAWLDTPSGVIVPFQQGGVFTRQQFALTLMPSWLVWKNILDVLPTSEDVELWNELAAATASERVRFGTRPPPRMAWPGKARR</sequence>
<gene>
    <name evidence="1" type="ORF">FB468_2992</name>
</gene>